<reference evidence="1" key="2">
    <citation type="submission" date="2025-08" db="UniProtKB">
        <authorList>
            <consortium name="Ensembl"/>
        </authorList>
    </citation>
    <scope>IDENTIFICATION</scope>
</reference>
<dbReference type="AlphaFoldDB" id="A0A803U154"/>
<dbReference type="InParanoid" id="A0A803U154"/>
<evidence type="ECO:0000313" key="1">
    <source>
        <dbReference type="Ensembl" id="ENSACAP00000041194.1"/>
    </source>
</evidence>
<dbReference type="Ensembl" id="ENSACAT00000046148.1">
    <property type="protein sequence ID" value="ENSACAP00000041194.1"/>
    <property type="gene ID" value="ENSACAG00000039930.1"/>
</dbReference>
<dbReference type="GeneTree" id="ENSGT01030000235072"/>
<sequence length="84" mass="9694">MEINIRAVTQVGRQLALIGDEYNRAYTGKMEESLFHLTKRVAANVFQSCFWNSFKRVMESLGSFLKSGWKKKTNHISVNLFYSA</sequence>
<reference evidence="1" key="3">
    <citation type="submission" date="2025-09" db="UniProtKB">
        <authorList>
            <consortium name="Ensembl"/>
        </authorList>
    </citation>
    <scope>IDENTIFICATION</scope>
</reference>
<organism evidence="1 2">
    <name type="scientific">Anolis carolinensis</name>
    <name type="common">Green anole</name>
    <name type="synonym">American chameleon</name>
    <dbReference type="NCBI Taxonomy" id="28377"/>
    <lineage>
        <taxon>Eukaryota</taxon>
        <taxon>Metazoa</taxon>
        <taxon>Chordata</taxon>
        <taxon>Craniata</taxon>
        <taxon>Vertebrata</taxon>
        <taxon>Euteleostomi</taxon>
        <taxon>Lepidosauria</taxon>
        <taxon>Squamata</taxon>
        <taxon>Bifurcata</taxon>
        <taxon>Unidentata</taxon>
        <taxon>Episquamata</taxon>
        <taxon>Toxicofera</taxon>
        <taxon>Iguania</taxon>
        <taxon>Dactyloidae</taxon>
        <taxon>Anolis</taxon>
    </lineage>
</organism>
<name>A0A803U154_ANOCA</name>
<protein>
    <submittedName>
        <fullName evidence="1">Uncharacterized protein</fullName>
    </submittedName>
</protein>
<proteinExistence type="predicted"/>
<dbReference type="Proteomes" id="UP000001646">
    <property type="component" value="Chromosome 5"/>
</dbReference>
<reference evidence="1 2" key="1">
    <citation type="submission" date="2009-12" db="EMBL/GenBank/DDBJ databases">
        <title>The Genome Sequence of Anolis carolinensis (Green Anole Lizard).</title>
        <authorList>
            <consortium name="The Genome Sequencing Platform"/>
            <person name="Di Palma F."/>
            <person name="Alfoldi J."/>
            <person name="Heiman D."/>
            <person name="Young S."/>
            <person name="Grabherr M."/>
            <person name="Johnson J."/>
            <person name="Lander E.S."/>
            <person name="Lindblad-Toh K."/>
        </authorList>
    </citation>
    <scope>NUCLEOTIDE SEQUENCE [LARGE SCALE GENOMIC DNA]</scope>
    <source>
        <strain evidence="1 2">JBL SC #1</strain>
    </source>
</reference>
<keyword evidence="2" id="KW-1185">Reference proteome</keyword>
<evidence type="ECO:0000313" key="2">
    <source>
        <dbReference type="Proteomes" id="UP000001646"/>
    </source>
</evidence>
<accession>A0A803U154</accession>